<dbReference type="PANTHER" id="PTHR22642:SF2">
    <property type="entry name" value="PROTEIN LONG AFTER FAR-RED 3"/>
    <property type="match status" value="1"/>
</dbReference>
<feature type="domain" description="Amidohydrolase 3" evidence="1">
    <location>
        <begin position="51"/>
        <end position="522"/>
    </location>
</feature>
<dbReference type="RefSeq" id="WP_158675030.1">
    <property type="nucleotide sequence ID" value="NZ_AP018437.1"/>
</dbReference>
<dbReference type="SUPFAM" id="SSF51338">
    <property type="entry name" value="Composite domain of metallo-dependent hydrolases"/>
    <property type="match status" value="1"/>
</dbReference>
<dbReference type="GO" id="GO:0016810">
    <property type="term" value="F:hydrolase activity, acting on carbon-nitrogen (but not peptide) bonds"/>
    <property type="evidence" value="ECO:0007669"/>
    <property type="project" value="InterPro"/>
</dbReference>
<dbReference type="PANTHER" id="PTHR22642">
    <property type="entry name" value="IMIDAZOLONEPROPIONASE"/>
    <property type="match status" value="1"/>
</dbReference>
<dbReference type="InterPro" id="IPR011059">
    <property type="entry name" value="Metal-dep_hydrolase_composite"/>
</dbReference>
<dbReference type="CDD" id="cd01300">
    <property type="entry name" value="YtcJ_like"/>
    <property type="match status" value="1"/>
</dbReference>
<sequence length="528" mass="57517">MNTKILTNCKIYTFNPQQPIAEALFIQDGRILAVGNRSDISALADRNTIVEDMGGQVLLPALTDAHIHMLEYGHSLQRVNCETSTRAECLQRVQDRVEQTPAGQWVLGHGWNHNIWPEGSGDKTMLDVFSLQHPIYLTHKSLHSGWANSAALQLAGIREDSPNPEGGVFQRDANGQLTGILLEGAMRVVEAAIPHPDQNACVHALSLAQKSLLSFGITCVHDFDPWDTYTALAAMQDDHQLSLRVMKGIPLPNLDEAIAIGLKSGQGSSHLRIGWLKLFADGALGPQTAAMLAPYEGSTSTGMLFLQGEDIVEIGQKALPHGISLAVHAIGDRANHEIINGYAQLDEMGLLQKAALPARIEHVQLIDPQDIPRLAVYGITASMQPIHAISDRHMADRYWGKRSEFAYAWNSVAAGGARLIFGSDAPVESPNPYWGIFAATTRKPLDSQEKLDGWYPQQCLSVADALAAYITQPHRIAGQSGKLGVIQKDACADLVCFKSDPFKIAEADFVDLLPQATMVDGEWAFNHA</sequence>
<comment type="caution">
    <text evidence="2">The sequence shown here is derived from an EMBL/GenBank/DDBJ whole genome shotgun (WGS) entry which is preliminary data.</text>
</comment>
<evidence type="ECO:0000259" key="1">
    <source>
        <dbReference type="Pfam" id="PF07969"/>
    </source>
</evidence>
<dbReference type="AlphaFoldDB" id="A0A347ZSD2"/>
<organism evidence="2 3">
    <name type="scientific">Pelolinea submarina</name>
    <dbReference type="NCBI Taxonomy" id="913107"/>
    <lineage>
        <taxon>Bacteria</taxon>
        <taxon>Bacillati</taxon>
        <taxon>Chloroflexota</taxon>
        <taxon>Anaerolineae</taxon>
        <taxon>Anaerolineales</taxon>
        <taxon>Anaerolineaceae</taxon>
        <taxon>Pelolinea</taxon>
    </lineage>
</organism>
<accession>A0A347ZSD2</accession>
<dbReference type="OrthoDB" id="9767366at2"/>
<name>A0A347ZSD2_9CHLR</name>
<dbReference type="InterPro" id="IPR013108">
    <property type="entry name" value="Amidohydro_3"/>
</dbReference>
<evidence type="ECO:0000313" key="3">
    <source>
        <dbReference type="Proteomes" id="UP000256388"/>
    </source>
</evidence>
<dbReference type="InterPro" id="IPR032466">
    <property type="entry name" value="Metal_Hydrolase"/>
</dbReference>
<dbReference type="SUPFAM" id="SSF51556">
    <property type="entry name" value="Metallo-dependent hydrolases"/>
    <property type="match status" value="1"/>
</dbReference>
<protein>
    <recommendedName>
        <fullName evidence="1">Amidohydrolase 3 domain-containing protein</fullName>
    </recommendedName>
</protein>
<dbReference type="InterPro" id="IPR033932">
    <property type="entry name" value="YtcJ-like"/>
</dbReference>
<dbReference type="Gene3D" id="3.10.310.70">
    <property type="match status" value="1"/>
</dbReference>
<dbReference type="Proteomes" id="UP000256388">
    <property type="component" value="Unassembled WGS sequence"/>
</dbReference>
<gene>
    <name evidence="2" type="ORF">DFR64_1099</name>
</gene>
<dbReference type="Pfam" id="PF07969">
    <property type="entry name" value="Amidohydro_3"/>
    <property type="match status" value="1"/>
</dbReference>
<evidence type="ECO:0000313" key="2">
    <source>
        <dbReference type="EMBL" id="REG11222.1"/>
    </source>
</evidence>
<dbReference type="Gene3D" id="2.30.40.10">
    <property type="entry name" value="Urease, subunit C, domain 1"/>
    <property type="match status" value="1"/>
</dbReference>
<reference evidence="2 3" key="1">
    <citation type="submission" date="2018-08" db="EMBL/GenBank/DDBJ databases">
        <title>Genomic Encyclopedia of Type Strains, Phase IV (KMG-IV): sequencing the most valuable type-strain genomes for metagenomic binning, comparative biology and taxonomic classification.</title>
        <authorList>
            <person name="Goeker M."/>
        </authorList>
    </citation>
    <scope>NUCLEOTIDE SEQUENCE [LARGE SCALE GENOMIC DNA]</scope>
    <source>
        <strain evidence="2 3">DSM 23923</strain>
    </source>
</reference>
<keyword evidence="3" id="KW-1185">Reference proteome</keyword>
<dbReference type="EMBL" id="QUMS01000001">
    <property type="protein sequence ID" value="REG11222.1"/>
    <property type="molecule type" value="Genomic_DNA"/>
</dbReference>
<proteinExistence type="predicted"/>
<dbReference type="Gene3D" id="3.20.20.140">
    <property type="entry name" value="Metal-dependent hydrolases"/>
    <property type="match status" value="1"/>
</dbReference>